<keyword evidence="1" id="KW-0732">Signal</keyword>
<protein>
    <submittedName>
        <fullName evidence="2">Unplaced genomic scaffold scaffold_1982, whole genome shotgun sequence</fullName>
    </submittedName>
</protein>
<accession>A0A0D0D2W3</accession>
<feature type="signal peptide" evidence="1">
    <location>
        <begin position="1"/>
        <end position="24"/>
    </location>
</feature>
<reference evidence="2 3" key="1">
    <citation type="submission" date="2014-04" db="EMBL/GenBank/DDBJ databases">
        <authorList>
            <consortium name="DOE Joint Genome Institute"/>
            <person name="Kuo A."/>
            <person name="Kohler A."/>
            <person name="Jargeat P."/>
            <person name="Nagy L.G."/>
            <person name="Floudas D."/>
            <person name="Copeland A."/>
            <person name="Barry K.W."/>
            <person name="Cichocki N."/>
            <person name="Veneault-Fourrey C."/>
            <person name="LaButti K."/>
            <person name="Lindquist E.A."/>
            <person name="Lipzen A."/>
            <person name="Lundell T."/>
            <person name="Morin E."/>
            <person name="Murat C."/>
            <person name="Sun H."/>
            <person name="Tunlid A."/>
            <person name="Henrissat B."/>
            <person name="Grigoriev I.V."/>
            <person name="Hibbett D.S."/>
            <person name="Martin F."/>
            <person name="Nordberg H.P."/>
            <person name="Cantor M.N."/>
            <person name="Hua S.X."/>
        </authorList>
    </citation>
    <scope>NUCLEOTIDE SEQUENCE [LARGE SCALE GENOMIC DNA]</scope>
    <source>
        <strain evidence="2 3">Ve08.2h10</strain>
    </source>
</reference>
<dbReference type="Proteomes" id="UP000054538">
    <property type="component" value="Unassembled WGS sequence"/>
</dbReference>
<dbReference type="AlphaFoldDB" id="A0A0D0D2W3"/>
<dbReference type="InParanoid" id="A0A0D0D2W3"/>
<sequence>MRFFLTLIASIASLSAYTLVGALAELTCAICPPKTPDGTSLKGHCVDSWGDTRCYYYSESPYYVYNSKGVCYKVYPNCPPNVQTSHSCIQC</sequence>
<dbReference type="HOGENOM" id="CLU_150821_1_0_1"/>
<reference evidence="3" key="2">
    <citation type="submission" date="2015-01" db="EMBL/GenBank/DDBJ databases">
        <title>Evolutionary Origins and Diversification of the Mycorrhizal Mutualists.</title>
        <authorList>
            <consortium name="DOE Joint Genome Institute"/>
            <consortium name="Mycorrhizal Genomics Consortium"/>
            <person name="Kohler A."/>
            <person name="Kuo A."/>
            <person name="Nagy L.G."/>
            <person name="Floudas D."/>
            <person name="Copeland A."/>
            <person name="Barry K.W."/>
            <person name="Cichocki N."/>
            <person name="Veneault-Fourrey C."/>
            <person name="LaButti K."/>
            <person name="Lindquist E.A."/>
            <person name="Lipzen A."/>
            <person name="Lundell T."/>
            <person name="Morin E."/>
            <person name="Murat C."/>
            <person name="Riley R."/>
            <person name="Ohm R."/>
            <person name="Sun H."/>
            <person name="Tunlid A."/>
            <person name="Henrissat B."/>
            <person name="Grigoriev I.V."/>
            <person name="Hibbett D.S."/>
            <person name="Martin F."/>
        </authorList>
    </citation>
    <scope>NUCLEOTIDE SEQUENCE [LARGE SCALE GENOMIC DNA]</scope>
    <source>
        <strain evidence="3">Ve08.2h10</strain>
    </source>
</reference>
<evidence type="ECO:0000313" key="2">
    <source>
        <dbReference type="EMBL" id="KIK77866.1"/>
    </source>
</evidence>
<name>A0A0D0D2W3_9AGAM</name>
<feature type="chain" id="PRO_5002208952" evidence="1">
    <location>
        <begin position="25"/>
        <end position="91"/>
    </location>
</feature>
<evidence type="ECO:0000256" key="1">
    <source>
        <dbReference type="SAM" id="SignalP"/>
    </source>
</evidence>
<dbReference type="EMBL" id="KN826804">
    <property type="protein sequence ID" value="KIK77866.1"/>
    <property type="molecule type" value="Genomic_DNA"/>
</dbReference>
<gene>
    <name evidence="2" type="ORF">PAXRUDRAFT_834833</name>
</gene>
<keyword evidence="3" id="KW-1185">Reference proteome</keyword>
<organism evidence="2 3">
    <name type="scientific">Paxillus rubicundulus Ve08.2h10</name>
    <dbReference type="NCBI Taxonomy" id="930991"/>
    <lineage>
        <taxon>Eukaryota</taxon>
        <taxon>Fungi</taxon>
        <taxon>Dikarya</taxon>
        <taxon>Basidiomycota</taxon>
        <taxon>Agaricomycotina</taxon>
        <taxon>Agaricomycetes</taxon>
        <taxon>Agaricomycetidae</taxon>
        <taxon>Boletales</taxon>
        <taxon>Paxilineae</taxon>
        <taxon>Paxillaceae</taxon>
        <taxon>Paxillus</taxon>
    </lineage>
</organism>
<proteinExistence type="predicted"/>
<evidence type="ECO:0000313" key="3">
    <source>
        <dbReference type="Proteomes" id="UP000054538"/>
    </source>
</evidence>